<accession>A0AAD5KQ69</accession>
<feature type="domain" description="Kazal-like" evidence="2">
    <location>
        <begin position="34"/>
        <end position="85"/>
    </location>
</feature>
<organism evidence="3 4">
    <name type="scientific">Daphnia sinensis</name>
    <dbReference type="NCBI Taxonomy" id="1820382"/>
    <lineage>
        <taxon>Eukaryota</taxon>
        <taxon>Metazoa</taxon>
        <taxon>Ecdysozoa</taxon>
        <taxon>Arthropoda</taxon>
        <taxon>Crustacea</taxon>
        <taxon>Branchiopoda</taxon>
        <taxon>Diplostraca</taxon>
        <taxon>Cladocera</taxon>
        <taxon>Anomopoda</taxon>
        <taxon>Daphniidae</taxon>
        <taxon>Daphnia</taxon>
        <taxon>Daphnia similis group</taxon>
    </lineage>
</organism>
<name>A0AAD5KQ69_9CRUS</name>
<dbReference type="SMART" id="SM00280">
    <property type="entry name" value="KAZAL"/>
    <property type="match status" value="3"/>
</dbReference>
<dbReference type="EMBL" id="WJBH02000006">
    <property type="protein sequence ID" value="KAI9557139.1"/>
    <property type="molecule type" value="Genomic_DNA"/>
</dbReference>
<evidence type="ECO:0000313" key="3">
    <source>
        <dbReference type="EMBL" id="KAI9557139.1"/>
    </source>
</evidence>
<reference evidence="3 4" key="1">
    <citation type="submission" date="2022-05" db="EMBL/GenBank/DDBJ databases">
        <title>A multi-omics perspective on studying reproductive biology in Daphnia sinensis.</title>
        <authorList>
            <person name="Jia J."/>
        </authorList>
    </citation>
    <scope>NUCLEOTIDE SEQUENCE [LARGE SCALE GENOMIC DNA]</scope>
    <source>
        <strain evidence="3 4">WSL</strain>
    </source>
</reference>
<dbReference type="InterPro" id="IPR053265">
    <property type="entry name" value="Serpin"/>
</dbReference>
<evidence type="ECO:0000313" key="4">
    <source>
        <dbReference type="Proteomes" id="UP000820818"/>
    </source>
</evidence>
<sequence>MRQVASQNIFSPALVLIVFIILTSNQPDVFGASIDQRDVCICTLQYDPVCGTDGNTYGNACALQCQRKQNTAVDLGKAYDGECRQAKERGRRGAAECGCTFLYAPVCGTDGKTYDNENCMEVEITKCGTVLDSTIKKAYDGECKEANKPPEEMCACPFNYAPVCGTDGNTYANVDCFKNEITKCGTIKSSVTVARNGAC</sequence>
<keyword evidence="4" id="KW-1185">Reference proteome</keyword>
<dbReference type="InterPro" id="IPR036058">
    <property type="entry name" value="Kazal_dom_sf"/>
</dbReference>
<gene>
    <name evidence="3" type="ORF">GHT06_016946</name>
</gene>
<feature type="domain" description="Kazal-like" evidence="2">
    <location>
        <begin position="148"/>
        <end position="199"/>
    </location>
</feature>
<evidence type="ECO:0000259" key="2">
    <source>
        <dbReference type="PROSITE" id="PS51465"/>
    </source>
</evidence>
<keyword evidence="1" id="KW-0732">Signal</keyword>
<dbReference type="PANTHER" id="PTHR21131:SF0">
    <property type="entry name" value="GEO10195P1-RELATED"/>
    <property type="match status" value="1"/>
</dbReference>
<dbReference type="SUPFAM" id="SSF100895">
    <property type="entry name" value="Kazal-type serine protease inhibitors"/>
    <property type="match status" value="3"/>
</dbReference>
<proteinExistence type="predicted"/>
<dbReference type="Proteomes" id="UP000820818">
    <property type="component" value="Linkage Group LG6"/>
</dbReference>
<feature type="chain" id="PRO_5042019225" description="Kazal-like domain-containing protein" evidence="1">
    <location>
        <begin position="32"/>
        <end position="199"/>
    </location>
</feature>
<dbReference type="AlphaFoldDB" id="A0AAD5KQ69"/>
<feature type="domain" description="Kazal-like" evidence="2">
    <location>
        <begin position="91"/>
        <end position="145"/>
    </location>
</feature>
<feature type="signal peptide" evidence="1">
    <location>
        <begin position="1"/>
        <end position="31"/>
    </location>
</feature>
<dbReference type="PROSITE" id="PS00282">
    <property type="entry name" value="KAZAL_1"/>
    <property type="match status" value="1"/>
</dbReference>
<protein>
    <recommendedName>
        <fullName evidence="2">Kazal-like domain-containing protein</fullName>
    </recommendedName>
</protein>
<dbReference type="PANTHER" id="PTHR21131">
    <property type="entry name" value="SERINE-TYPE ENDOPEPTIDASE INHIBITOR"/>
    <property type="match status" value="1"/>
</dbReference>
<dbReference type="Pfam" id="PF00050">
    <property type="entry name" value="Kazal_1"/>
    <property type="match status" value="3"/>
</dbReference>
<dbReference type="InterPro" id="IPR002350">
    <property type="entry name" value="Kazal_dom"/>
</dbReference>
<dbReference type="Gene3D" id="3.30.60.30">
    <property type="match status" value="3"/>
</dbReference>
<dbReference type="PROSITE" id="PS51465">
    <property type="entry name" value="KAZAL_2"/>
    <property type="match status" value="3"/>
</dbReference>
<evidence type="ECO:0000256" key="1">
    <source>
        <dbReference type="SAM" id="SignalP"/>
    </source>
</evidence>
<comment type="caution">
    <text evidence="3">The sequence shown here is derived from an EMBL/GenBank/DDBJ whole genome shotgun (WGS) entry which is preliminary data.</text>
</comment>